<gene>
    <name evidence="1" type="ORF">FIBSPDRAFT_864093</name>
</gene>
<name>A0A166GTX0_9AGAM</name>
<dbReference type="EMBL" id="KV417575">
    <property type="protein sequence ID" value="KZP18162.1"/>
    <property type="molecule type" value="Genomic_DNA"/>
</dbReference>
<proteinExistence type="predicted"/>
<feature type="non-terminal residue" evidence="1">
    <location>
        <position position="141"/>
    </location>
</feature>
<dbReference type="Proteomes" id="UP000076532">
    <property type="component" value="Unassembled WGS sequence"/>
</dbReference>
<keyword evidence="2" id="KW-1185">Reference proteome</keyword>
<evidence type="ECO:0000313" key="1">
    <source>
        <dbReference type="EMBL" id="KZP18162.1"/>
    </source>
</evidence>
<dbReference type="AlphaFoldDB" id="A0A166GTX0"/>
<reference evidence="1 2" key="1">
    <citation type="journal article" date="2016" name="Mol. Biol. Evol.">
        <title>Comparative Genomics of Early-Diverging Mushroom-Forming Fungi Provides Insights into the Origins of Lignocellulose Decay Capabilities.</title>
        <authorList>
            <person name="Nagy L.G."/>
            <person name="Riley R."/>
            <person name="Tritt A."/>
            <person name="Adam C."/>
            <person name="Daum C."/>
            <person name="Floudas D."/>
            <person name="Sun H."/>
            <person name="Yadav J.S."/>
            <person name="Pangilinan J."/>
            <person name="Larsson K.H."/>
            <person name="Matsuura K."/>
            <person name="Barry K."/>
            <person name="Labutti K."/>
            <person name="Kuo R."/>
            <person name="Ohm R.A."/>
            <person name="Bhattacharya S.S."/>
            <person name="Shirouzu T."/>
            <person name="Yoshinaga Y."/>
            <person name="Martin F.M."/>
            <person name="Grigoriev I.V."/>
            <person name="Hibbett D.S."/>
        </authorList>
    </citation>
    <scope>NUCLEOTIDE SEQUENCE [LARGE SCALE GENOMIC DNA]</scope>
    <source>
        <strain evidence="1 2">CBS 109695</strain>
    </source>
</reference>
<sequence length="141" mass="15892">MSLQRRRFADGSPRQYAAVLVACCSSKGMTIDHVQFLRTVPWHRKRGSHDSEPIPPPPTRIRLSGVGEKTHSTSLTRYADGVVLIARQTCGKQSGCVVVIPWIPRFPNFDSPYVPASRKFFIHSQCPDNVPHIFQCHRVNV</sequence>
<organism evidence="1 2">
    <name type="scientific">Athelia psychrophila</name>
    <dbReference type="NCBI Taxonomy" id="1759441"/>
    <lineage>
        <taxon>Eukaryota</taxon>
        <taxon>Fungi</taxon>
        <taxon>Dikarya</taxon>
        <taxon>Basidiomycota</taxon>
        <taxon>Agaricomycotina</taxon>
        <taxon>Agaricomycetes</taxon>
        <taxon>Agaricomycetidae</taxon>
        <taxon>Atheliales</taxon>
        <taxon>Atheliaceae</taxon>
        <taxon>Athelia</taxon>
    </lineage>
</organism>
<accession>A0A166GTX0</accession>
<evidence type="ECO:0000313" key="2">
    <source>
        <dbReference type="Proteomes" id="UP000076532"/>
    </source>
</evidence>
<protein>
    <submittedName>
        <fullName evidence="1">Uncharacterized protein</fullName>
    </submittedName>
</protein>